<keyword evidence="3" id="KW-0472">Membrane</keyword>
<evidence type="ECO:0000256" key="4">
    <source>
        <dbReference type="ARBA" id="ARBA00034730"/>
    </source>
</evidence>
<organism evidence="8 9">
    <name type="scientific">Nepenthes gracilis</name>
    <name type="common">Slender pitcher plant</name>
    <dbReference type="NCBI Taxonomy" id="150966"/>
    <lineage>
        <taxon>Eukaryota</taxon>
        <taxon>Viridiplantae</taxon>
        <taxon>Streptophyta</taxon>
        <taxon>Embryophyta</taxon>
        <taxon>Tracheophyta</taxon>
        <taxon>Spermatophyta</taxon>
        <taxon>Magnoliopsida</taxon>
        <taxon>eudicotyledons</taxon>
        <taxon>Gunneridae</taxon>
        <taxon>Pentapetalae</taxon>
        <taxon>Caryophyllales</taxon>
        <taxon>Nepenthaceae</taxon>
        <taxon>Nepenthes</taxon>
    </lineage>
</organism>
<dbReference type="GO" id="GO:0051721">
    <property type="term" value="F:protein phosphatase 2A binding"/>
    <property type="evidence" value="ECO:0007669"/>
    <property type="project" value="TreeGrafter"/>
</dbReference>
<keyword evidence="9" id="KW-1185">Reference proteome</keyword>
<sequence>MVSDPSLIRYACIAHGSTILAEFNSADSSIQILAHQCIQQTPPHHSMFSHTLGDQTYTFLIDDPFVFFAIFHRSLEKTGRIRFLNRLKDAFLDLISKNKSCDGADGIFSSHCFQGELHPIFHQLMSKRADFGDALKSSEANGLNDDSSQHLVSGLSNGRTILSVPLHTEAGEGLEKSKERLLGESRESKEVLGEDKVDFPEDGNIPSRELIFQKGGGLCSVDRGGRQWAKKIWRRHVWMFLKRCLSLGRIWKSTMGEPKMEEMTLPSLFEQARKIHQVASESTVDQEVIKKGCKALQKCEDMISKLGLFSSNENKDDISTTNLKYLLVPYYLGELTEKLAQDDRIQILKASQAKLKEFISFCDTMELLPQEELELSGQGGSNSFADRRARKIARFKRQKAAESKLLEIKEHKERRGRSTKAAALSTPVEVGEEDVLDEDGEEEREAWLAMISLALCKAFDLLEMLKKEEEMLSAVKKELFQDGNKEFSQSILDEHMKKAEGRHRDAAARAKYVQPAEPITCATFAQDVLEGRANVSQAHEHKHQPLLFGPASLIGGNLTTERERMAAQVFQPSHRLPTMSIEEAGLTEMEMMNKWQERNRKLMEEANSSWYKDNQKLSPANEDSDDDNAVEKARAWDDWKDDNPRGAGNKKLTPCG</sequence>
<dbReference type="Gene3D" id="1.25.40.540">
    <property type="entry name" value="TAP42-like family"/>
    <property type="match status" value="1"/>
</dbReference>
<dbReference type="Gene3D" id="3.30.450.50">
    <property type="entry name" value="Longin domain"/>
    <property type="match status" value="1"/>
</dbReference>
<dbReference type="PROSITE" id="PS50859">
    <property type="entry name" value="LONGIN"/>
    <property type="match status" value="1"/>
</dbReference>
<evidence type="ECO:0000313" key="8">
    <source>
        <dbReference type="EMBL" id="GMH08887.1"/>
    </source>
</evidence>
<evidence type="ECO:0000256" key="1">
    <source>
        <dbReference type="ARBA" id="ARBA00004370"/>
    </source>
</evidence>
<feature type="region of interest" description="Disordered" evidence="6">
    <location>
        <begin position="606"/>
        <end position="656"/>
    </location>
</feature>
<comment type="subcellular location">
    <subcellularLocation>
        <location evidence="1">Membrane</location>
    </subcellularLocation>
</comment>
<comment type="similarity">
    <text evidence="4">Belongs to the IGBP1/TAP42 family.</text>
</comment>
<evidence type="ECO:0000259" key="7">
    <source>
        <dbReference type="PROSITE" id="PS50859"/>
    </source>
</evidence>
<accession>A0AAD3SD65</accession>
<dbReference type="SUPFAM" id="SSF64356">
    <property type="entry name" value="SNARE-like"/>
    <property type="match status" value="1"/>
</dbReference>
<comment type="caution">
    <text evidence="8">The sequence shown here is derived from an EMBL/GenBank/DDBJ whole genome shotgun (WGS) entry which is preliminary data.</text>
</comment>
<evidence type="ECO:0000256" key="3">
    <source>
        <dbReference type="ARBA" id="ARBA00023136"/>
    </source>
</evidence>
<dbReference type="PANTHER" id="PTHR10933:SF9">
    <property type="entry name" value="IMMUNOGLOBULIN-BINDING PROTEIN 1"/>
    <property type="match status" value="1"/>
</dbReference>
<dbReference type="InterPro" id="IPR010908">
    <property type="entry name" value="Longin_dom"/>
</dbReference>
<dbReference type="InterPro" id="IPR007304">
    <property type="entry name" value="TAP46-like"/>
</dbReference>
<dbReference type="GO" id="GO:0005829">
    <property type="term" value="C:cytosol"/>
    <property type="evidence" value="ECO:0007669"/>
    <property type="project" value="TreeGrafter"/>
</dbReference>
<proteinExistence type="inferred from homology"/>
<gene>
    <name evidence="8" type="ORF">Nepgr_010727</name>
</gene>
<feature type="domain" description="Longin" evidence="7">
    <location>
        <begin position="6"/>
        <end position="92"/>
    </location>
</feature>
<dbReference type="Proteomes" id="UP001279734">
    <property type="component" value="Unassembled WGS sequence"/>
</dbReference>
<dbReference type="InterPro" id="IPR038511">
    <property type="entry name" value="TAP42/TAP46-like_sf"/>
</dbReference>
<dbReference type="GO" id="GO:0031929">
    <property type="term" value="P:TOR signaling"/>
    <property type="evidence" value="ECO:0007669"/>
    <property type="project" value="UniProtKB-ARBA"/>
</dbReference>
<dbReference type="FunFam" id="1.25.40.540:FF:000002">
    <property type="entry name" value="PP2A regulatory subunit TAP46"/>
    <property type="match status" value="1"/>
</dbReference>
<dbReference type="GO" id="GO:0035303">
    <property type="term" value="P:regulation of dephosphorylation"/>
    <property type="evidence" value="ECO:0007669"/>
    <property type="project" value="TreeGrafter"/>
</dbReference>
<dbReference type="EMBL" id="BSYO01000008">
    <property type="protein sequence ID" value="GMH08887.1"/>
    <property type="molecule type" value="Genomic_DNA"/>
</dbReference>
<dbReference type="InterPro" id="IPR011012">
    <property type="entry name" value="Longin-like_dom_sf"/>
</dbReference>
<dbReference type="Pfam" id="PF04177">
    <property type="entry name" value="TAP42"/>
    <property type="match status" value="1"/>
</dbReference>
<feature type="region of interest" description="Disordered" evidence="6">
    <location>
        <begin position="412"/>
        <end position="437"/>
    </location>
</feature>
<dbReference type="GO" id="GO:0016020">
    <property type="term" value="C:membrane"/>
    <property type="evidence" value="ECO:0007669"/>
    <property type="project" value="UniProtKB-SubCell"/>
</dbReference>
<dbReference type="GO" id="GO:0009966">
    <property type="term" value="P:regulation of signal transduction"/>
    <property type="evidence" value="ECO:0007669"/>
    <property type="project" value="InterPro"/>
</dbReference>
<evidence type="ECO:0000256" key="5">
    <source>
        <dbReference type="ARBA" id="ARBA00074626"/>
    </source>
</evidence>
<comment type="similarity">
    <text evidence="2">Belongs to the synaptobrevin family.</text>
</comment>
<feature type="compositionally biased region" description="Polar residues" evidence="6">
    <location>
        <begin position="606"/>
        <end position="618"/>
    </location>
</feature>
<evidence type="ECO:0000256" key="2">
    <source>
        <dbReference type="ARBA" id="ARBA00008025"/>
    </source>
</evidence>
<reference evidence="8" key="1">
    <citation type="submission" date="2023-05" db="EMBL/GenBank/DDBJ databases">
        <title>Nepenthes gracilis genome sequencing.</title>
        <authorList>
            <person name="Fukushima K."/>
        </authorList>
    </citation>
    <scope>NUCLEOTIDE SEQUENCE</scope>
    <source>
        <strain evidence="8">SING2019-196</strain>
    </source>
</reference>
<dbReference type="AlphaFoldDB" id="A0AAD3SD65"/>
<protein>
    <recommendedName>
        <fullName evidence="5">PP2A regulatory subunit TAP46</fullName>
    </recommendedName>
</protein>
<feature type="compositionally biased region" description="Basic and acidic residues" evidence="6">
    <location>
        <begin position="629"/>
        <end position="644"/>
    </location>
</feature>
<evidence type="ECO:0000256" key="6">
    <source>
        <dbReference type="SAM" id="MobiDB-lite"/>
    </source>
</evidence>
<dbReference type="PANTHER" id="PTHR10933">
    <property type="entry name" value="IMMUNOGLOBULIN-BINDING PROTEIN 1"/>
    <property type="match status" value="1"/>
</dbReference>
<evidence type="ECO:0000313" key="9">
    <source>
        <dbReference type="Proteomes" id="UP001279734"/>
    </source>
</evidence>
<name>A0AAD3SD65_NEPGR</name>